<protein>
    <recommendedName>
        <fullName evidence="5">Enoyl reductase (ER) domain-containing protein</fullName>
    </recommendedName>
</protein>
<dbReference type="InterPro" id="IPR011032">
    <property type="entry name" value="GroES-like_sf"/>
</dbReference>
<keyword evidence="2" id="KW-0479">Metal-binding</keyword>
<keyword evidence="3" id="KW-0862">Zinc</keyword>
<evidence type="ECO:0000259" key="5">
    <source>
        <dbReference type="SMART" id="SM00829"/>
    </source>
</evidence>
<reference evidence="6" key="1">
    <citation type="journal article" date="2015" name="Nature">
        <title>Complex archaea that bridge the gap between prokaryotes and eukaryotes.</title>
        <authorList>
            <person name="Spang A."/>
            <person name="Saw J.H."/>
            <person name="Jorgensen S.L."/>
            <person name="Zaremba-Niedzwiedzka K."/>
            <person name="Martijn J."/>
            <person name="Lind A.E."/>
            <person name="van Eijk R."/>
            <person name="Schleper C."/>
            <person name="Guy L."/>
            <person name="Ettema T.J."/>
        </authorList>
    </citation>
    <scope>NUCLEOTIDE SEQUENCE</scope>
</reference>
<comment type="caution">
    <text evidence="6">The sequence shown here is derived from an EMBL/GenBank/DDBJ whole genome shotgun (WGS) entry which is preliminary data.</text>
</comment>
<evidence type="ECO:0000256" key="4">
    <source>
        <dbReference type="ARBA" id="ARBA00023002"/>
    </source>
</evidence>
<dbReference type="SUPFAM" id="SSF51735">
    <property type="entry name" value="NAD(P)-binding Rossmann-fold domains"/>
    <property type="match status" value="1"/>
</dbReference>
<dbReference type="PANTHER" id="PTHR43401">
    <property type="entry name" value="L-THREONINE 3-DEHYDROGENASE"/>
    <property type="match status" value="1"/>
</dbReference>
<proteinExistence type="predicted"/>
<dbReference type="PANTHER" id="PTHR43401:SF2">
    <property type="entry name" value="L-THREONINE 3-DEHYDROGENASE"/>
    <property type="match status" value="1"/>
</dbReference>
<gene>
    <name evidence="6" type="ORF">LCGC14_1749140</name>
</gene>
<dbReference type="InterPro" id="IPR013154">
    <property type="entry name" value="ADH-like_N"/>
</dbReference>
<dbReference type="CDD" id="cd08254">
    <property type="entry name" value="hydroxyacyl_CoA_DH"/>
    <property type="match status" value="1"/>
</dbReference>
<dbReference type="Pfam" id="PF08240">
    <property type="entry name" value="ADH_N"/>
    <property type="match status" value="1"/>
</dbReference>
<dbReference type="InterPro" id="IPR036291">
    <property type="entry name" value="NAD(P)-bd_dom_sf"/>
</dbReference>
<dbReference type="SUPFAM" id="SSF50129">
    <property type="entry name" value="GroES-like"/>
    <property type="match status" value="1"/>
</dbReference>
<dbReference type="InterPro" id="IPR013149">
    <property type="entry name" value="ADH-like_C"/>
</dbReference>
<dbReference type="Pfam" id="PF00107">
    <property type="entry name" value="ADH_zinc_N"/>
    <property type="match status" value="1"/>
</dbReference>
<dbReference type="InterPro" id="IPR020843">
    <property type="entry name" value="ER"/>
</dbReference>
<dbReference type="InterPro" id="IPR050129">
    <property type="entry name" value="Zn_alcohol_dh"/>
</dbReference>
<feature type="domain" description="Enoyl reductase (ER)" evidence="5">
    <location>
        <begin position="2"/>
        <end position="331"/>
    </location>
</feature>
<dbReference type="GO" id="GO:0046872">
    <property type="term" value="F:metal ion binding"/>
    <property type="evidence" value="ECO:0007669"/>
    <property type="project" value="UniProtKB-KW"/>
</dbReference>
<accession>A0A0F9JJJ5</accession>
<evidence type="ECO:0000313" key="6">
    <source>
        <dbReference type="EMBL" id="KKM05926.1"/>
    </source>
</evidence>
<dbReference type="FunFam" id="3.40.50.720:FF:000003">
    <property type="entry name" value="S-(hydroxymethyl)glutathione dehydrogenase"/>
    <property type="match status" value="1"/>
</dbReference>
<evidence type="ECO:0000256" key="2">
    <source>
        <dbReference type="ARBA" id="ARBA00022723"/>
    </source>
</evidence>
<feature type="non-terminal residue" evidence="6">
    <location>
        <position position="1"/>
    </location>
</feature>
<evidence type="ECO:0000256" key="1">
    <source>
        <dbReference type="ARBA" id="ARBA00001947"/>
    </source>
</evidence>
<dbReference type="EMBL" id="LAZR01016109">
    <property type="protein sequence ID" value="KKM05926.1"/>
    <property type="molecule type" value="Genomic_DNA"/>
</dbReference>
<comment type="cofactor">
    <cofactor evidence="1">
        <name>Zn(2+)</name>
        <dbReference type="ChEBI" id="CHEBI:29105"/>
    </cofactor>
</comment>
<dbReference type="AlphaFoldDB" id="A0A0F9JJJ5"/>
<evidence type="ECO:0000256" key="3">
    <source>
        <dbReference type="ARBA" id="ARBA00022833"/>
    </source>
</evidence>
<dbReference type="Gene3D" id="3.90.180.10">
    <property type="entry name" value="Medium-chain alcohol dehydrogenases, catalytic domain"/>
    <property type="match status" value="1"/>
</dbReference>
<dbReference type="Gene3D" id="3.40.50.720">
    <property type="entry name" value="NAD(P)-binding Rossmann-like Domain"/>
    <property type="match status" value="1"/>
</dbReference>
<sequence length="337" mass="36264">VGEPFHIEEVPVSHLDLGEVLVQVKFCGICGSDLQRVAGITSTAYLPITLGHEISGKVAAVSKEIKKWNVGDRVTFSGVLNCGFCNNCLNGKDYICENRKFIGIHAEGGFAQFVKAKADKLVRLPPAVSFEEGALIEPAGSPFHALTRRAKLTPGETVAVYGAGGIGVFAICLAKLCGAAKVIAIDIKEEVLERAKVFGADRVINAAQEDPVKRIRQITSGGVDLAVECVGVRETTANSVKSLRMGGRAVVLGLGPEEIKLVPSTIFVRSEFELIGSYAYSTAELCQIVNLVWQGRLNISAAVSEKTSLDRINEAFERFRKKIGNPVRILVSPERKT</sequence>
<name>A0A0F9JJJ5_9ZZZZ</name>
<dbReference type="GO" id="GO:0016491">
    <property type="term" value="F:oxidoreductase activity"/>
    <property type="evidence" value="ECO:0007669"/>
    <property type="project" value="UniProtKB-KW"/>
</dbReference>
<keyword evidence="4" id="KW-0560">Oxidoreductase</keyword>
<dbReference type="SMART" id="SM00829">
    <property type="entry name" value="PKS_ER"/>
    <property type="match status" value="1"/>
</dbReference>
<organism evidence="6">
    <name type="scientific">marine sediment metagenome</name>
    <dbReference type="NCBI Taxonomy" id="412755"/>
    <lineage>
        <taxon>unclassified sequences</taxon>
        <taxon>metagenomes</taxon>
        <taxon>ecological metagenomes</taxon>
    </lineage>
</organism>